<name>A0A0A9HD44_ARUDO</name>
<sequence length="34" mass="3716">MDGNSQGGLFAAARTLLARVYALEYSNQGRQMLI</sequence>
<evidence type="ECO:0000313" key="1">
    <source>
        <dbReference type="EMBL" id="JAE33739.1"/>
    </source>
</evidence>
<dbReference type="AlphaFoldDB" id="A0A0A9HD44"/>
<dbReference type="EMBL" id="GBRH01164157">
    <property type="protein sequence ID" value="JAE33739.1"/>
    <property type="molecule type" value="Transcribed_RNA"/>
</dbReference>
<organism evidence="1">
    <name type="scientific">Arundo donax</name>
    <name type="common">Giant reed</name>
    <name type="synonym">Donax arundinaceus</name>
    <dbReference type="NCBI Taxonomy" id="35708"/>
    <lineage>
        <taxon>Eukaryota</taxon>
        <taxon>Viridiplantae</taxon>
        <taxon>Streptophyta</taxon>
        <taxon>Embryophyta</taxon>
        <taxon>Tracheophyta</taxon>
        <taxon>Spermatophyta</taxon>
        <taxon>Magnoliopsida</taxon>
        <taxon>Liliopsida</taxon>
        <taxon>Poales</taxon>
        <taxon>Poaceae</taxon>
        <taxon>PACMAD clade</taxon>
        <taxon>Arundinoideae</taxon>
        <taxon>Arundineae</taxon>
        <taxon>Arundo</taxon>
    </lineage>
</organism>
<accession>A0A0A9HD44</accession>
<proteinExistence type="predicted"/>
<protein>
    <submittedName>
        <fullName evidence="1">Uncharacterized protein</fullName>
    </submittedName>
</protein>
<reference evidence="1" key="1">
    <citation type="submission" date="2014-09" db="EMBL/GenBank/DDBJ databases">
        <authorList>
            <person name="Magalhaes I.L.F."/>
            <person name="Oliveira U."/>
            <person name="Santos F.R."/>
            <person name="Vidigal T.H.D.A."/>
            <person name="Brescovit A.D."/>
            <person name="Santos A.J."/>
        </authorList>
    </citation>
    <scope>NUCLEOTIDE SEQUENCE</scope>
    <source>
        <tissue evidence="1">Shoot tissue taken approximately 20 cm above the soil surface</tissue>
    </source>
</reference>
<reference evidence="1" key="2">
    <citation type="journal article" date="2015" name="Data Brief">
        <title>Shoot transcriptome of the giant reed, Arundo donax.</title>
        <authorList>
            <person name="Barrero R.A."/>
            <person name="Guerrero F.D."/>
            <person name="Moolhuijzen P."/>
            <person name="Goolsby J.A."/>
            <person name="Tidwell J."/>
            <person name="Bellgard S.E."/>
            <person name="Bellgard M.I."/>
        </authorList>
    </citation>
    <scope>NUCLEOTIDE SEQUENCE</scope>
    <source>
        <tissue evidence="1">Shoot tissue taken approximately 20 cm above the soil surface</tissue>
    </source>
</reference>